<comment type="caution">
    <text evidence="2">The sequence shown here is derived from an EMBL/GenBank/DDBJ whole genome shotgun (WGS) entry which is preliminary data.</text>
</comment>
<name>A0AA38REQ4_9PEZI</name>
<evidence type="ECO:0000313" key="3">
    <source>
        <dbReference type="Proteomes" id="UP001174691"/>
    </source>
</evidence>
<keyword evidence="3" id="KW-1185">Reference proteome</keyword>
<protein>
    <recommendedName>
        <fullName evidence="4">AA1-like domain-containing protein</fullName>
    </recommendedName>
</protein>
<proteinExistence type="predicted"/>
<gene>
    <name evidence="2" type="ORF">NKR19_g10024</name>
</gene>
<feature type="chain" id="PRO_5041216170" description="AA1-like domain-containing protein" evidence="1">
    <location>
        <begin position="21"/>
        <end position="167"/>
    </location>
</feature>
<sequence length="167" mass="17727">MPSLSPFLLALSPLTNAALATTDPCTTFPSWTISNFHSNTTDSVGTGGSASFTLVNNLTNATDDLSCPLQVNYRCIFAGVPSDANLTVNVAVRAESLTLLLDESVECPGRETPLHIIGNGDLDLDCTWVEDIGGTVTCALADGKNTVQGAAVELAPGRRRRWIRWFG</sequence>
<reference evidence="2" key="1">
    <citation type="submission" date="2022-07" db="EMBL/GenBank/DDBJ databases">
        <title>Fungi with potential for degradation of polypropylene.</title>
        <authorList>
            <person name="Gostincar C."/>
        </authorList>
    </citation>
    <scope>NUCLEOTIDE SEQUENCE</scope>
    <source>
        <strain evidence="2">EXF-13287</strain>
    </source>
</reference>
<feature type="signal peptide" evidence="1">
    <location>
        <begin position="1"/>
        <end position="20"/>
    </location>
</feature>
<evidence type="ECO:0000256" key="1">
    <source>
        <dbReference type="SAM" id="SignalP"/>
    </source>
</evidence>
<dbReference type="EMBL" id="JANBVN010000284">
    <property type="protein sequence ID" value="KAJ9130140.1"/>
    <property type="molecule type" value="Genomic_DNA"/>
</dbReference>
<dbReference type="AlphaFoldDB" id="A0AA38REQ4"/>
<evidence type="ECO:0008006" key="4">
    <source>
        <dbReference type="Google" id="ProtNLM"/>
    </source>
</evidence>
<accession>A0AA38REQ4</accession>
<evidence type="ECO:0000313" key="2">
    <source>
        <dbReference type="EMBL" id="KAJ9130140.1"/>
    </source>
</evidence>
<organism evidence="2 3">
    <name type="scientific">Coniochaeta hoffmannii</name>
    <dbReference type="NCBI Taxonomy" id="91930"/>
    <lineage>
        <taxon>Eukaryota</taxon>
        <taxon>Fungi</taxon>
        <taxon>Dikarya</taxon>
        <taxon>Ascomycota</taxon>
        <taxon>Pezizomycotina</taxon>
        <taxon>Sordariomycetes</taxon>
        <taxon>Sordariomycetidae</taxon>
        <taxon>Coniochaetales</taxon>
        <taxon>Coniochaetaceae</taxon>
        <taxon>Coniochaeta</taxon>
    </lineage>
</organism>
<keyword evidence="1" id="KW-0732">Signal</keyword>
<dbReference type="Proteomes" id="UP001174691">
    <property type="component" value="Unassembled WGS sequence"/>
</dbReference>